<dbReference type="InterPro" id="IPR016024">
    <property type="entry name" value="ARM-type_fold"/>
</dbReference>
<dbReference type="InterPro" id="IPR002110">
    <property type="entry name" value="Ankyrin_rpt"/>
</dbReference>
<proteinExistence type="predicted"/>
<accession>A0A2P6NNT0</accession>
<feature type="domain" description="Rotatin N-terminal" evidence="1">
    <location>
        <begin position="18"/>
        <end position="75"/>
    </location>
</feature>
<organism evidence="2 3">
    <name type="scientific">Planoprotostelium fungivorum</name>
    <dbReference type="NCBI Taxonomy" id="1890364"/>
    <lineage>
        <taxon>Eukaryota</taxon>
        <taxon>Amoebozoa</taxon>
        <taxon>Evosea</taxon>
        <taxon>Variosea</taxon>
        <taxon>Cavosteliida</taxon>
        <taxon>Cavosteliaceae</taxon>
        <taxon>Planoprotostelium</taxon>
    </lineage>
</organism>
<dbReference type="EMBL" id="MDYQ01000043">
    <property type="protein sequence ID" value="PRP85558.1"/>
    <property type="molecule type" value="Genomic_DNA"/>
</dbReference>
<dbReference type="InterPro" id="IPR036770">
    <property type="entry name" value="Ankyrin_rpt-contain_sf"/>
</dbReference>
<dbReference type="GO" id="GO:0010457">
    <property type="term" value="P:centriole-centriole cohesion"/>
    <property type="evidence" value="ECO:0007669"/>
    <property type="project" value="TreeGrafter"/>
</dbReference>
<dbReference type="GO" id="GO:0005814">
    <property type="term" value="C:centriole"/>
    <property type="evidence" value="ECO:0007669"/>
    <property type="project" value="TreeGrafter"/>
</dbReference>
<dbReference type="InParanoid" id="A0A2P6NNT0"/>
<dbReference type="SUPFAM" id="SSF48403">
    <property type="entry name" value="Ankyrin repeat"/>
    <property type="match status" value="1"/>
</dbReference>
<gene>
    <name evidence="2" type="ORF">PROFUN_06790</name>
</gene>
<dbReference type="InterPro" id="IPR011989">
    <property type="entry name" value="ARM-like"/>
</dbReference>
<dbReference type="OrthoDB" id="428850at2759"/>
<dbReference type="InterPro" id="IPR030791">
    <property type="entry name" value="Rotatin"/>
</dbReference>
<protein>
    <submittedName>
        <fullName evidence="2">Putative ankyrin repeat protein</fullName>
    </submittedName>
</protein>
<name>A0A2P6NNT0_9EUKA</name>
<dbReference type="Gene3D" id="1.25.40.20">
    <property type="entry name" value="Ankyrin repeat-containing domain"/>
    <property type="match status" value="2"/>
</dbReference>
<dbReference type="GO" id="GO:0005813">
    <property type="term" value="C:centrosome"/>
    <property type="evidence" value="ECO:0007669"/>
    <property type="project" value="InterPro"/>
</dbReference>
<dbReference type="GO" id="GO:0032053">
    <property type="term" value="P:ciliary basal body organization"/>
    <property type="evidence" value="ECO:0007669"/>
    <property type="project" value="TreeGrafter"/>
</dbReference>
<sequence>MPLDRWLITQLVSDDESVRCSSLSSISFKLQGGLIHLTEIIHDEELLINLLKWFNRSIVPMESEVLSLILEISKVGRSYMKTLSNGAQHPQGSTELNAIGGLEFFQDFLQSGDRLQISKRTEDMIQAILSNLSSPDRSNYYIHDERRPMKIEESFSVEVTTDPFQIEPIITKMEERGSMHNVFYRMSIKMGLKDDILLREACLECSEYLSVSNTHFNYGSYILSMHSDIPQKLFSLMSASDRVLFSDSLDCIHLFGDNMTMAFIQSTSASGITHDGHTSFLSIDSLCNWLHIFYTELSSLLPRGRDSASNLLNAMRLWFPLIRMERLAVGCKGAEMYISSLSDIYKMMGEKGEYDEMYVSIVEFTSDLLHLWPPEEVCSQIPDGVVDELCRTILSESVHYCYPQIRANLLSYISPLVRDIRERLDRNQRTSRWITKCTDYRESVRQASDIRDMLDSIAYVHEPIYVIRYTIHLVCHLASSHVEEGVDLLSLLLRHRYADIRELIYVELMQRLSTKELRDMLCTQRMMKEITQMAMNDERTGLLARGLFVKLMEGYEWKMNQGSKEIILALQFQVGDITYGSALFASLHYLLESASVEEQILAHIRFLYHQQPWIRRIGRDKLREIFQRFRGSGLEWNTNEAFQCNDLHTKKSGSVPSMKESHFVELQNIFLTKTLQDDVRKTAVEQMARMITESRYHRLLYRNQVVDAIFIEIQSMRSVLSIPCVRMLRVTLEREEIVKRRGGGTGLDLADRLRNTRERLLTLMTYLPHTSQEIRCDLTAIFVLLSFDLRLYVPNPFEDVKDESMYVPMEANLHYQFHVEVRAVRVYGKIDSEPSKEDKDNVKILHSLEGFTVDQVLHSGEERREWDIIRCIHPSAQFDRMMRHQQKHTESSKRIRGMRDHCSTPHQQHVLVQSKHTRELFIKLMDGRVESREEMEEFSRFMSLVHHLSLSENREGSFSPGFDSKTCVMLVAELIRVMRQHDHSFQSSPQHPSLTRCVELKTLQALKQLLRRVYMSREHSTDLNEACFSCLQFLSNQKVDLSDAKMTRLKLDVTFSPSLILTFTEDDSGYHGRMMESLLFCIRSSPSLCAGVRDRSLFLATLWDVLFRGRHCLQTSALAIFRSMIDDMEESLFRTIASISGDIYRLLIREIENREESYLLETQLLLIRTIVVRENDIDCDGLWKLMIQRLKTLSTESEETILLIFEIMEITLFDGRNSKSIHRTKKPHRAVTTRILCKMSGTKTDSEARGEDYDRGIRRIILHIMFILRDETRSKVILPTVRLLSRMLSNMEERALQFINEPTVFDEEIYPANLLTQKVMDVLRQSEEGGDEDDTKSCLVSLCNLFAVSFKSQDYALEAGYIHVVIHRIGTYLSQIHAAYLHNLNHSKTLDMYFHYTSLLRNFLHNSKEAKSAWPIVISDKQIFQDYLKLMQNFLSGCEPAKEMMVNSKKKQNDKERNLLHSLITVAVKPKLDATTFQLIHLCMQSLALSPILRSAMQKTNIMLHIRDSLMNNKLDSIRQHSMLRFLVNFSHSAEGQASILKMSGFIDCLCNIHPSDPTVQADIFLLLLQLSFCKDTHPHIMLQGKFIDRIILIWKSMTEEITTKAYSVGLLWVILSQSAKFISHLDKKQAIQAVEEMQQYIKMKETEKLSPRYVQLINLMKRGTKELKGVVLRLIKIEFGVDPLREQHELRKGSTLRDYNMNNGFISSSYDVTRAILKRVLVEHRRQQKSAARSVRNRRFGILRITCKLWKEIVNGFTELLSHRDVFFAAERGYLESVRFLISLPVKLDKSPLRELYSKCTWKRPVSSLTRDIFEALLAHPHLDPSENDNWAIRKAISNLHPEIVEMLLAHPRIDIADDNRVFQEACWILSREESKMPRQTASILQMLLADPRVDPSANNNEAFRNAVSGGGYSISAALLADHRVDPSAGIDEAIQNARLTKGIAMVGILLADLRTDPTIRNNKAIRDACLHWDSTVAEMLLADPRVDPSVEDNEAIRNACSMGNAATVEMLLTDPRVDPAARDNEAFKRACSQGNFNIIQLLLLAPRVDLCIEDNKAIRDACSRGDIGMIEVLLADPRVDPSVEDNEAIRTVVRARNVEILRMLLANPRVDPSVRNNEMIVRACSQNRLDIIRALLEDSRVDPSVHNNEALRRAAERALVWVRQSKITRPSYGHVIRGTLVLSIASCSTPLVHTDSEIENAPINDRAVVQMSLFRPIYNKKHSKKQQLQTLFEVYISRFVNRHSTSVDGPVVEFPPATRETRVRFPVDARFCSSIREAMLDYRMITNGNSLSGCQPFRLNRPASSDEFFGDNSFEMYVGCNVALTSYKCLIKSAKPCVDRESNPGLPRGRRKFYHWTIDAC</sequence>
<dbReference type="PANTHER" id="PTHR31691:SF1">
    <property type="entry name" value="ROTATIN"/>
    <property type="match status" value="1"/>
</dbReference>
<keyword evidence="3" id="KW-1185">Reference proteome</keyword>
<dbReference type="InterPro" id="IPR029249">
    <property type="entry name" value="Rotatin_N"/>
</dbReference>
<evidence type="ECO:0000313" key="3">
    <source>
        <dbReference type="Proteomes" id="UP000241769"/>
    </source>
</evidence>
<dbReference type="SMART" id="SM00248">
    <property type="entry name" value="ANK"/>
    <property type="match status" value="7"/>
</dbReference>
<dbReference type="PANTHER" id="PTHR31691">
    <property type="entry name" value="ROTATIN"/>
    <property type="match status" value="1"/>
</dbReference>
<dbReference type="GO" id="GO:0007099">
    <property type="term" value="P:centriole replication"/>
    <property type="evidence" value="ECO:0007669"/>
    <property type="project" value="TreeGrafter"/>
</dbReference>
<evidence type="ECO:0000259" key="1">
    <source>
        <dbReference type="Pfam" id="PF14726"/>
    </source>
</evidence>
<evidence type="ECO:0000313" key="2">
    <source>
        <dbReference type="EMBL" id="PRP85558.1"/>
    </source>
</evidence>
<comment type="caution">
    <text evidence="2">The sequence shown here is derived from an EMBL/GenBank/DDBJ whole genome shotgun (WGS) entry which is preliminary data.</text>
</comment>
<dbReference type="GO" id="GO:0036064">
    <property type="term" value="C:ciliary basal body"/>
    <property type="evidence" value="ECO:0007669"/>
    <property type="project" value="InterPro"/>
</dbReference>
<dbReference type="Pfam" id="PF14726">
    <property type="entry name" value="RTTN_N"/>
    <property type="match status" value="1"/>
</dbReference>
<dbReference type="SUPFAM" id="SSF48371">
    <property type="entry name" value="ARM repeat"/>
    <property type="match status" value="1"/>
</dbReference>
<dbReference type="Gene3D" id="1.25.10.10">
    <property type="entry name" value="Leucine-rich Repeat Variant"/>
    <property type="match status" value="1"/>
</dbReference>
<reference evidence="2 3" key="1">
    <citation type="journal article" date="2018" name="Genome Biol. Evol.">
        <title>Multiple Roots of Fruiting Body Formation in Amoebozoa.</title>
        <authorList>
            <person name="Hillmann F."/>
            <person name="Forbes G."/>
            <person name="Novohradska S."/>
            <person name="Ferling I."/>
            <person name="Riege K."/>
            <person name="Groth M."/>
            <person name="Westermann M."/>
            <person name="Marz M."/>
            <person name="Spaller T."/>
            <person name="Winckler T."/>
            <person name="Schaap P."/>
            <person name="Glockner G."/>
        </authorList>
    </citation>
    <scope>NUCLEOTIDE SEQUENCE [LARGE SCALE GENOMIC DNA]</scope>
    <source>
        <strain evidence="2 3">Jena</strain>
    </source>
</reference>
<dbReference type="Proteomes" id="UP000241769">
    <property type="component" value="Unassembled WGS sequence"/>
</dbReference>